<evidence type="ECO:0008006" key="3">
    <source>
        <dbReference type="Google" id="ProtNLM"/>
    </source>
</evidence>
<dbReference type="RefSeq" id="WP_156560155.1">
    <property type="nucleotide sequence ID" value="NZ_CACRTV010000033.1"/>
</dbReference>
<keyword evidence="1" id="KW-0732">Signal</keyword>
<evidence type="ECO:0000256" key="1">
    <source>
        <dbReference type="SAM" id="SignalP"/>
    </source>
</evidence>
<organism evidence="2">
    <name type="scientific">Clostridium paraputrificum</name>
    <dbReference type="NCBI Taxonomy" id="29363"/>
    <lineage>
        <taxon>Bacteria</taxon>
        <taxon>Bacillati</taxon>
        <taxon>Bacillota</taxon>
        <taxon>Clostridia</taxon>
        <taxon>Eubacteriales</taxon>
        <taxon>Clostridiaceae</taxon>
        <taxon>Clostridium</taxon>
    </lineage>
</organism>
<feature type="chain" id="PRO_5039611779" description="Lipoprotein" evidence="1">
    <location>
        <begin position="20"/>
        <end position="353"/>
    </location>
</feature>
<name>A0A6N3BE39_9CLOT</name>
<proteinExistence type="predicted"/>
<dbReference type="EMBL" id="CACRTV010000033">
    <property type="protein sequence ID" value="VYT99916.1"/>
    <property type="molecule type" value="Genomic_DNA"/>
</dbReference>
<protein>
    <recommendedName>
        <fullName evidence="3">Lipoprotein</fullName>
    </recommendedName>
</protein>
<sequence length="353" mass="40675">MKKKIVYALLCIFALFLVACGTNKTSEGTKVNKINIKFNLDENLGVEGYKEINSITTDIDGDGVGDIIKLLENDDLNSKRTYIQIIDGSNNRTLYVKEVDPMSIEVADAQDTTGDKIKDILINVQGGGASHYSLLFYYKDGEYVVADEDVPKYNKGFLSDYSYYVMDTKSYNYYKYKIPDDKKNFYIENGFYDKYGATNKEDNYTQESNGSILKDVDGDNVYELLNRFSLRDASTNDKIMDVVEVMKYENGIFKLIEVKGDEKNLTHNDFSGLSIEDIKYRIYDVTGKTPKEVDYTYTEDDLKLPENIKNDYYKFYVVYNSPDGGMQADWLLLVNKETLKMYKYYPDDKIFPL</sequence>
<dbReference type="PROSITE" id="PS51257">
    <property type="entry name" value="PROKAR_LIPOPROTEIN"/>
    <property type="match status" value="1"/>
</dbReference>
<gene>
    <name evidence="2" type="ORF">CPLFYP93_01129</name>
</gene>
<dbReference type="AlphaFoldDB" id="A0A6N3BE39"/>
<reference evidence="2" key="1">
    <citation type="submission" date="2019-11" db="EMBL/GenBank/DDBJ databases">
        <authorList>
            <person name="Feng L."/>
        </authorList>
    </citation>
    <scope>NUCLEOTIDE SEQUENCE</scope>
    <source>
        <strain evidence="2">CParaputrificumLFYP93</strain>
    </source>
</reference>
<accession>A0A6N3BE39</accession>
<feature type="signal peptide" evidence="1">
    <location>
        <begin position="1"/>
        <end position="19"/>
    </location>
</feature>
<evidence type="ECO:0000313" key="2">
    <source>
        <dbReference type="EMBL" id="VYT99916.1"/>
    </source>
</evidence>